<dbReference type="SUPFAM" id="SSF52540">
    <property type="entry name" value="P-loop containing nucleoside triphosphate hydrolases"/>
    <property type="match status" value="1"/>
</dbReference>
<dbReference type="GO" id="GO:0016887">
    <property type="term" value="F:ATP hydrolysis activity"/>
    <property type="evidence" value="ECO:0007669"/>
    <property type="project" value="InterPro"/>
</dbReference>
<dbReference type="Proteomes" id="UP000266016">
    <property type="component" value="Unassembled WGS sequence"/>
</dbReference>
<keyword evidence="7 9" id="KW-1133">Transmembrane helix</keyword>
<evidence type="ECO:0000256" key="1">
    <source>
        <dbReference type="ARBA" id="ARBA00004651"/>
    </source>
</evidence>
<feature type="transmembrane region" description="Helical" evidence="9">
    <location>
        <begin position="268"/>
        <end position="289"/>
    </location>
</feature>
<proteinExistence type="predicted"/>
<feature type="domain" description="ABC transporter" evidence="10">
    <location>
        <begin position="335"/>
        <end position="570"/>
    </location>
</feature>
<evidence type="ECO:0000259" key="10">
    <source>
        <dbReference type="PROSITE" id="PS50893"/>
    </source>
</evidence>
<evidence type="ECO:0000256" key="6">
    <source>
        <dbReference type="ARBA" id="ARBA00022840"/>
    </source>
</evidence>
<dbReference type="InterPro" id="IPR027417">
    <property type="entry name" value="P-loop_NTPase"/>
</dbReference>
<dbReference type="Gene3D" id="1.20.1560.10">
    <property type="entry name" value="ABC transporter type 1, transmembrane domain"/>
    <property type="match status" value="1"/>
</dbReference>
<feature type="transmembrane region" description="Helical" evidence="9">
    <location>
        <begin position="159"/>
        <end position="178"/>
    </location>
</feature>
<comment type="subcellular location">
    <subcellularLocation>
        <location evidence="1">Cell membrane</location>
        <topology evidence="1">Multi-pass membrane protein</topology>
    </subcellularLocation>
</comment>
<keyword evidence="8 9" id="KW-0472">Membrane</keyword>
<dbReference type="InterPro" id="IPR036640">
    <property type="entry name" value="ABC1_TM_sf"/>
</dbReference>
<dbReference type="SMART" id="SM00382">
    <property type="entry name" value="AAA"/>
    <property type="match status" value="1"/>
</dbReference>
<dbReference type="PROSITE" id="PS50929">
    <property type="entry name" value="ABC_TM1F"/>
    <property type="match status" value="1"/>
</dbReference>
<keyword evidence="2" id="KW-0813">Transport</keyword>
<evidence type="ECO:0000256" key="3">
    <source>
        <dbReference type="ARBA" id="ARBA00022475"/>
    </source>
</evidence>
<dbReference type="PROSITE" id="PS00211">
    <property type="entry name" value="ABC_TRANSPORTER_1"/>
    <property type="match status" value="1"/>
</dbReference>
<feature type="transmembrane region" description="Helical" evidence="9">
    <location>
        <begin position="54"/>
        <end position="73"/>
    </location>
</feature>
<evidence type="ECO:0000259" key="11">
    <source>
        <dbReference type="PROSITE" id="PS50929"/>
    </source>
</evidence>
<dbReference type="PANTHER" id="PTHR43394:SF1">
    <property type="entry name" value="ATP-BINDING CASSETTE SUB-FAMILY B MEMBER 10, MITOCHONDRIAL"/>
    <property type="match status" value="1"/>
</dbReference>
<evidence type="ECO:0000256" key="9">
    <source>
        <dbReference type="SAM" id="Phobius"/>
    </source>
</evidence>
<evidence type="ECO:0000256" key="7">
    <source>
        <dbReference type="ARBA" id="ARBA00022989"/>
    </source>
</evidence>
<dbReference type="GO" id="GO:0015421">
    <property type="term" value="F:ABC-type oligopeptide transporter activity"/>
    <property type="evidence" value="ECO:0007669"/>
    <property type="project" value="TreeGrafter"/>
</dbReference>
<feature type="transmembrane region" description="Helical" evidence="9">
    <location>
        <begin position="238"/>
        <end position="262"/>
    </location>
</feature>
<dbReference type="FunFam" id="3.40.50.300:FF:000221">
    <property type="entry name" value="Multidrug ABC transporter ATP-binding protein"/>
    <property type="match status" value="1"/>
</dbReference>
<feature type="transmembrane region" description="Helical" evidence="9">
    <location>
        <begin position="16"/>
        <end position="34"/>
    </location>
</feature>
<keyword evidence="4 9" id="KW-0812">Transmembrane</keyword>
<organism evidence="12 13">
    <name type="scientific">Peribacillus asahii</name>
    <dbReference type="NCBI Taxonomy" id="228899"/>
    <lineage>
        <taxon>Bacteria</taxon>
        <taxon>Bacillati</taxon>
        <taxon>Bacillota</taxon>
        <taxon>Bacilli</taxon>
        <taxon>Bacillales</taxon>
        <taxon>Bacillaceae</taxon>
        <taxon>Peribacillus</taxon>
    </lineage>
</organism>
<gene>
    <name evidence="12" type="ORF">D1953_12330</name>
</gene>
<keyword evidence="3" id="KW-1003">Cell membrane</keyword>
<dbReference type="InterPro" id="IPR003439">
    <property type="entry name" value="ABC_transporter-like_ATP-bd"/>
</dbReference>
<evidence type="ECO:0000256" key="8">
    <source>
        <dbReference type="ARBA" id="ARBA00023136"/>
    </source>
</evidence>
<evidence type="ECO:0000313" key="13">
    <source>
        <dbReference type="Proteomes" id="UP000266016"/>
    </source>
</evidence>
<dbReference type="InterPro" id="IPR039421">
    <property type="entry name" value="Type_1_exporter"/>
</dbReference>
<feature type="domain" description="ABC transmembrane type-1" evidence="11">
    <location>
        <begin position="19"/>
        <end position="301"/>
    </location>
</feature>
<evidence type="ECO:0000256" key="5">
    <source>
        <dbReference type="ARBA" id="ARBA00022741"/>
    </source>
</evidence>
<dbReference type="PROSITE" id="PS50893">
    <property type="entry name" value="ABC_TRANSPORTER_2"/>
    <property type="match status" value="1"/>
</dbReference>
<dbReference type="Pfam" id="PF00664">
    <property type="entry name" value="ABC_membrane"/>
    <property type="match status" value="1"/>
</dbReference>
<keyword evidence="13" id="KW-1185">Reference proteome</keyword>
<dbReference type="InterPro" id="IPR017871">
    <property type="entry name" value="ABC_transporter-like_CS"/>
</dbReference>
<comment type="caution">
    <text evidence="12">The sequence shown here is derived from an EMBL/GenBank/DDBJ whole genome shotgun (WGS) entry which is preliminary data.</text>
</comment>
<evidence type="ECO:0000256" key="4">
    <source>
        <dbReference type="ARBA" id="ARBA00022692"/>
    </source>
</evidence>
<dbReference type="PANTHER" id="PTHR43394">
    <property type="entry name" value="ATP-DEPENDENT PERMEASE MDL1, MITOCHONDRIAL"/>
    <property type="match status" value="1"/>
</dbReference>
<dbReference type="Gene3D" id="3.40.50.300">
    <property type="entry name" value="P-loop containing nucleotide triphosphate hydrolases"/>
    <property type="match status" value="1"/>
</dbReference>
<accession>A0A398B5E5</accession>
<feature type="transmembrane region" description="Helical" evidence="9">
    <location>
        <begin position="134"/>
        <end position="153"/>
    </location>
</feature>
<protein>
    <submittedName>
        <fullName evidence="12">ABC transporter ATP-binding protein</fullName>
    </submittedName>
</protein>
<evidence type="ECO:0000313" key="12">
    <source>
        <dbReference type="EMBL" id="RID85082.1"/>
    </source>
</evidence>
<dbReference type="SUPFAM" id="SSF90123">
    <property type="entry name" value="ABC transporter transmembrane region"/>
    <property type="match status" value="1"/>
</dbReference>
<keyword evidence="6 12" id="KW-0067">ATP-binding</keyword>
<reference evidence="12 13" key="1">
    <citation type="submission" date="2018-08" db="EMBL/GenBank/DDBJ databases">
        <title>Bacillus jemisoniae sp. nov., Bacillus chryseoplanitiae sp. nov., Bacillus resnikiae sp. nov., and Bacillus frankliniae sp. nov., isolated from Viking spacecraft and associated surfaces.</title>
        <authorList>
            <person name="Seuylemezian A."/>
            <person name="Vaishampayan P."/>
        </authorList>
    </citation>
    <scope>NUCLEOTIDE SEQUENCE [LARGE SCALE GENOMIC DNA]</scope>
    <source>
        <strain evidence="12 13">MA001</strain>
    </source>
</reference>
<dbReference type="EMBL" id="QWVS01000021">
    <property type="protein sequence ID" value="RID85082.1"/>
    <property type="molecule type" value="Genomic_DNA"/>
</dbReference>
<evidence type="ECO:0000256" key="2">
    <source>
        <dbReference type="ARBA" id="ARBA00022448"/>
    </source>
</evidence>
<dbReference type="Pfam" id="PF00005">
    <property type="entry name" value="ABC_tran"/>
    <property type="match status" value="1"/>
</dbReference>
<sequence>MKSLQKLLVYIKPYKWFAILGPLFMCVEVAMDLLQPTMMQHVIDTGIANGNHAYVIKLGFFMIVSAVLGLLGAMGSAIYSTKAAVYFGTDIRQDVFRKTEQFSSRNHDTFGTGKLITIVTNDITTVQNAVRMTLFILVRGPFLFVGSIVIVWLTARELFPILLIAIPILSICIIWFSVKSGQLFQKVQEAMDKVNTKLQETLAGIRVVKAFNREEFEKSNFKTVNDMLTKRNFSAEQIIVSLMPITMFVVNIAIVGGMWLGAIQVNQGVIQVGMILAFINYLHIIMNGLMSMTHVLMQITRSFPSADRIIQVLDTHIDIESPQQPTPVSEIRGEIEFRNVDYSYSKNGEYVLKNLSFHAKSGEKIGIIGSTGSGKTTLLKLIPRLYDPDSGTVLIDGIDLKNHSLEALRSAIGFVPQKATLFSGTIEENMQYGKEHVTASEMEEAAELAAASEFIHKLDGTYDYTLMQGATNLSGGQKQRLSIARALIRKPNILLLDDSTSALDAKSEAAVQRALKEEFPNTTVFLIASKISSIIDCDQILVLEDGMIEASGTHDELLMKSSVYREIYRTQSGKEILNYE</sequence>
<dbReference type="AlphaFoldDB" id="A0A398B5E5"/>
<name>A0A398B5E5_9BACI</name>
<dbReference type="InterPro" id="IPR003593">
    <property type="entry name" value="AAA+_ATPase"/>
</dbReference>
<dbReference type="CDD" id="cd18548">
    <property type="entry name" value="ABC_6TM_Tm287_like"/>
    <property type="match status" value="1"/>
</dbReference>
<dbReference type="InterPro" id="IPR011527">
    <property type="entry name" value="ABC1_TM_dom"/>
</dbReference>
<keyword evidence="5" id="KW-0547">Nucleotide-binding</keyword>
<dbReference type="RefSeq" id="WP_119117496.1">
    <property type="nucleotide sequence ID" value="NZ_QWVS01000021.1"/>
</dbReference>
<dbReference type="GO" id="GO:0005524">
    <property type="term" value="F:ATP binding"/>
    <property type="evidence" value="ECO:0007669"/>
    <property type="project" value="UniProtKB-KW"/>
</dbReference>
<dbReference type="GO" id="GO:0005886">
    <property type="term" value="C:plasma membrane"/>
    <property type="evidence" value="ECO:0007669"/>
    <property type="project" value="UniProtKB-SubCell"/>
</dbReference>